<name>A0A2V0PN32_9CHLO</name>
<keyword evidence="6 10" id="KW-0676">Redox-active center</keyword>
<evidence type="ECO:0000256" key="10">
    <source>
        <dbReference type="RuleBase" id="RU003691"/>
    </source>
</evidence>
<dbReference type="GO" id="GO:0034599">
    <property type="term" value="P:cellular response to oxidative stress"/>
    <property type="evidence" value="ECO:0007669"/>
    <property type="project" value="TreeGrafter"/>
</dbReference>
<dbReference type="GO" id="GO:0050660">
    <property type="term" value="F:flavin adenine dinucleotide binding"/>
    <property type="evidence" value="ECO:0007669"/>
    <property type="project" value="InterPro"/>
</dbReference>
<evidence type="ECO:0000256" key="11">
    <source>
        <dbReference type="SAM" id="MobiDB-lite"/>
    </source>
</evidence>
<organism evidence="14 15">
    <name type="scientific">Raphidocelis subcapitata</name>
    <dbReference type="NCBI Taxonomy" id="307507"/>
    <lineage>
        <taxon>Eukaryota</taxon>
        <taxon>Viridiplantae</taxon>
        <taxon>Chlorophyta</taxon>
        <taxon>core chlorophytes</taxon>
        <taxon>Chlorophyceae</taxon>
        <taxon>CS clade</taxon>
        <taxon>Sphaeropleales</taxon>
        <taxon>Selenastraceae</taxon>
        <taxon>Raphidocelis</taxon>
    </lineage>
</organism>
<dbReference type="InterPro" id="IPR023753">
    <property type="entry name" value="FAD/NAD-binding_dom"/>
</dbReference>
<evidence type="ECO:0000313" key="15">
    <source>
        <dbReference type="Proteomes" id="UP000247498"/>
    </source>
</evidence>
<dbReference type="NCBIfam" id="NF004776">
    <property type="entry name" value="PRK06116.1"/>
    <property type="match status" value="1"/>
</dbReference>
<dbReference type="InterPro" id="IPR012999">
    <property type="entry name" value="Pyr_OxRdtase_I_AS"/>
</dbReference>
<protein>
    <submittedName>
        <fullName evidence="14">Glutathione chloroplastic</fullName>
    </submittedName>
</protein>
<dbReference type="GO" id="GO:0004362">
    <property type="term" value="F:glutathione-disulfide reductase (NADPH) activity"/>
    <property type="evidence" value="ECO:0007669"/>
    <property type="project" value="TreeGrafter"/>
</dbReference>
<dbReference type="PIRSF" id="PIRSF000350">
    <property type="entry name" value="Mercury_reductase_MerA"/>
    <property type="match status" value="1"/>
</dbReference>
<feature type="active site" description="Proton acceptor" evidence="7">
    <location>
        <position position="534"/>
    </location>
</feature>
<accession>A0A2V0PN32</accession>
<dbReference type="PANTHER" id="PTHR42737:SF9">
    <property type="entry name" value="GLUTATHIONE REDUCTASE"/>
    <property type="match status" value="1"/>
</dbReference>
<dbReference type="GO" id="GO:0005829">
    <property type="term" value="C:cytosol"/>
    <property type="evidence" value="ECO:0007669"/>
    <property type="project" value="TreeGrafter"/>
</dbReference>
<dbReference type="Proteomes" id="UP000247498">
    <property type="component" value="Unassembled WGS sequence"/>
</dbReference>
<dbReference type="OrthoDB" id="5956163at2759"/>
<dbReference type="FunCoup" id="A0A2V0PN32">
    <property type="interactions" value="1722"/>
</dbReference>
<gene>
    <name evidence="14" type="ORF">Rsub_11389</name>
</gene>
<evidence type="ECO:0000256" key="8">
    <source>
        <dbReference type="PIRSR" id="PIRSR000350-3"/>
    </source>
</evidence>
<dbReference type="GO" id="GO:0006749">
    <property type="term" value="P:glutathione metabolic process"/>
    <property type="evidence" value="ECO:0007669"/>
    <property type="project" value="TreeGrafter"/>
</dbReference>
<keyword evidence="8" id="KW-0547">Nucleotide-binding</keyword>
<dbReference type="GO" id="GO:0005739">
    <property type="term" value="C:mitochondrion"/>
    <property type="evidence" value="ECO:0007669"/>
    <property type="project" value="TreeGrafter"/>
</dbReference>
<reference evidence="14 15" key="1">
    <citation type="journal article" date="2018" name="Sci. Rep.">
        <title>Raphidocelis subcapitata (=Pseudokirchneriella subcapitata) provides an insight into genome evolution and environmental adaptations in the Sphaeropleales.</title>
        <authorList>
            <person name="Suzuki S."/>
            <person name="Yamaguchi H."/>
            <person name="Nakajima N."/>
            <person name="Kawachi M."/>
        </authorList>
    </citation>
    <scope>NUCLEOTIDE SEQUENCE [LARGE SCALE GENOMIC DNA]</scope>
    <source>
        <strain evidence="14 15">NIES-35</strain>
    </source>
</reference>
<dbReference type="SUPFAM" id="SSF55424">
    <property type="entry name" value="FAD/NAD-linked reductases, dimerisation (C-terminal) domain"/>
    <property type="match status" value="1"/>
</dbReference>
<keyword evidence="3 8" id="KW-0274">FAD</keyword>
<dbReference type="InterPro" id="IPR036188">
    <property type="entry name" value="FAD/NAD-bd_sf"/>
</dbReference>
<keyword evidence="8" id="KW-0520">NAD</keyword>
<sequence>MLRAHAASTGIGRVRQSGAQPAARGVETRGLRAAARGAVAGAATPAHAPFAAAPPARAAAAAAARRAPPPPRAAPAGGAAPAPRSYDYDIITIGAGSGGVRGSRFAASYGARVAVVELPFEYISSDTAGGVGGTCVLRGCVPKKLMVYASEYASAFRDSEGFGWEGRPLPGHSWTSFLEAKRKELQRLNGAYKNTLKNANVELIEGRGRVVDAHTVDVDGVRYTAKNIVIAVGGKPSRISIPGADLCITSDEALELAERPNKITVLGAGYIALEFAGVFHRFGAETHVAFRAPLPLRGFDEEVRKFATEQYAATGLNLHAGLKPAEVTRQPDGRFAVTLVGEDGSRTVIKDNDQVLMATGRAPKTSGLGLESAGVKLGKKGEVVVDDYSRTNVPSIWAVGDVTDRINLTPVALMEGMALARTIVKGEPTKPDYDFVASAVFSWPNIATVGLTEEQAVKRYGDVDVYTSSFRPMRNTISGSPLRSFMKLIVDAGSGVVVGAHMVGDDSAEIMQGFAVALKLGVTKQQLDATVGIHPTAAEEFVTMRSVSREVRRPAAVAAA</sequence>
<evidence type="ECO:0000256" key="1">
    <source>
        <dbReference type="ARBA" id="ARBA00007532"/>
    </source>
</evidence>
<feature type="binding site" evidence="8">
    <location>
        <position position="401"/>
    </location>
    <ligand>
        <name>FAD</name>
        <dbReference type="ChEBI" id="CHEBI:57692"/>
    </ligand>
</feature>
<dbReference type="PANTHER" id="PTHR42737">
    <property type="entry name" value="GLUTATHIONE REDUCTASE"/>
    <property type="match status" value="1"/>
</dbReference>
<comment type="cofactor">
    <cofactor evidence="8">
        <name>FAD</name>
        <dbReference type="ChEBI" id="CHEBI:57692"/>
    </cofactor>
    <text evidence="8">Binds 1 FAD per subunit.</text>
</comment>
<feature type="region of interest" description="Disordered" evidence="11">
    <location>
        <begin position="61"/>
        <end position="81"/>
    </location>
</feature>
<dbReference type="EMBL" id="BDRX01000135">
    <property type="protein sequence ID" value="GBF98807.1"/>
    <property type="molecule type" value="Genomic_DNA"/>
</dbReference>
<feature type="region of interest" description="Disordered" evidence="11">
    <location>
        <begin position="1"/>
        <end position="25"/>
    </location>
</feature>
<feature type="disulfide bond" description="Redox-active" evidence="9">
    <location>
        <begin position="135"/>
        <end position="140"/>
    </location>
</feature>
<evidence type="ECO:0000256" key="7">
    <source>
        <dbReference type="PIRSR" id="PIRSR000350-2"/>
    </source>
</evidence>
<dbReference type="PRINTS" id="PR00411">
    <property type="entry name" value="PNDRDTASEI"/>
</dbReference>
<feature type="binding site" evidence="8">
    <location>
        <begin position="267"/>
        <end position="274"/>
    </location>
    <ligand>
        <name>NAD(+)</name>
        <dbReference type="ChEBI" id="CHEBI:57540"/>
    </ligand>
</feature>
<dbReference type="InterPro" id="IPR016156">
    <property type="entry name" value="FAD/NAD-linked_Rdtase_dimer_sf"/>
</dbReference>
<dbReference type="InterPro" id="IPR001100">
    <property type="entry name" value="Pyr_nuc-diS_OxRdtase"/>
</dbReference>
<feature type="domain" description="FAD/NAD(P)-binding" evidence="13">
    <location>
        <begin position="88"/>
        <end position="416"/>
    </location>
</feature>
<keyword evidence="15" id="KW-1185">Reference proteome</keyword>
<dbReference type="Pfam" id="PF07992">
    <property type="entry name" value="Pyr_redox_2"/>
    <property type="match status" value="1"/>
</dbReference>
<dbReference type="InterPro" id="IPR004099">
    <property type="entry name" value="Pyr_nucl-diS_OxRdtase_dimer"/>
</dbReference>
<evidence type="ECO:0000313" key="14">
    <source>
        <dbReference type="EMBL" id="GBF98807.1"/>
    </source>
</evidence>
<dbReference type="GO" id="GO:0045454">
    <property type="term" value="P:cell redox homeostasis"/>
    <property type="evidence" value="ECO:0007669"/>
    <property type="project" value="InterPro"/>
</dbReference>
<dbReference type="Gene3D" id="3.30.390.30">
    <property type="match status" value="1"/>
</dbReference>
<dbReference type="PROSITE" id="PS00076">
    <property type="entry name" value="PYRIDINE_REDOX_1"/>
    <property type="match status" value="1"/>
</dbReference>
<evidence type="ECO:0000256" key="6">
    <source>
        <dbReference type="ARBA" id="ARBA00023284"/>
    </source>
</evidence>
<feature type="binding site" evidence="8">
    <location>
        <position position="144"/>
    </location>
    <ligand>
        <name>FAD</name>
        <dbReference type="ChEBI" id="CHEBI:57692"/>
    </ligand>
</feature>
<dbReference type="Gene3D" id="3.50.50.60">
    <property type="entry name" value="FAD/NAD(P)-binding domain"/>
    <property type="match status" value="2"/>
</dbReference>
<evidence type="ECO:0000256" key="2">
    <source>
        <dbReference type="ARBA" id="ARBA00022630"/>
    </source>
</evidence>
<evidence type="ECO:0000256" key="3">
    <source>
        <dbReference type="ARBA" id="ARBA00022827"/>
    </source>
</evidence>
<feature type="binding site" evidence="8">
    <location>
        <position position="360"/>
    </location>
    <ligand>
        <name>NAD(+)</name>
        <dbReference type="ChEBI" id="CHEBI:57540"/>
    </ligand>
</feature>
<keyword evidence="4 10" id="KW-0560">Oxidoreductase</keyword>
<dbReference type="InParanoid" id="A0A2V0PN32"/>
<dbReference type="AlphaFoldDB" id="A0A2V0PN32"/>
<evidence type="ECO:0000256" key="9">
    <source>
        <dbReference type="PIRSR" id="PIRSR000350-4"/>
    </source>
</evidence>
<evidence type="ECO:0000259" key="12">
    <source>
        <dbReference type="Pfam" id="PF02852"/>
    </source>
</evidence>
<dbReference type="STRING" id="307507.A0A2V0PN32"/>
<dbReference type="PRINTS" id="PR00368">
    <property type="entry name" value="FADPNR"/>
</dbReference>
<comment type="caution">
    <text evidence="14">The sequence shown here is derived from an EMBL/GenBank/DDBJ whole genome shotgun (WGS) entry which is preliminary data.</text>
</comment>
<evidence type="ECO:0000259" key="13">
    <source>
        <dbReference type="Pfam" id="PF07992"/>
    </source>
</evidence>
<feature type="binding site" evidence="8">
    <location>
        <position position="208"/>
    </location>
    <ligand>
        <name>FAD</name>
        <dbReference type="ChEBI" id="CHEBI:57692"/>
    </ligand>
</feature>
<keyword evidence="2 10" id="KW-0285">Flavoprotein</keyword>
<proteinExistence type="inferred from homology"/>
<dbReference type="Pfam" id="PF02852">
    <property type="entry name" value="Pyr_redox_dim"/>
    <property type="match status" value="1"/>
</dbReference>
<keyword evidence="5" id="KW-1015">Disulfide bond</keyword>
<dbReference type="InterPro" id="IPR046952">
    <property type="entry name" value="GSHR/TRXR-like"/>
</dbReference>
<dbReference type="SUPFAM" id="SSF51905">
    <property type="entry name" value="FAD/NAD(P)-binding domain"/>
    <property type="match status" value="1"/>
</dbReference>
<comment type="similarity">
    <text evidence="1 10">Belongs to the class-I pyridine nucleotide-disulfide oxidoreductase family.</text>
</comment>
<evidence type="ECO:0000256" key="5">
    <source>
        <dbReference type="ARBA" id="ARBA00023157"/>
    </source>
</evidence>
<evidence type="ECO:0000256" key="4">
    <source>
        <dbReference type="ARBA" id="ARBA00023002"/>
    </source>
</evidence>
<feature type="domain" description="Pyridine nucleotide-disulphide oxidoreductase dimerisation" evidence="12">
    <location>
        <begin position="436"/>
        <end position="544"/>
    </location>
</feature>